<dbReference type="InterPro" id="IPR000967">
    <property type="entry name" value="Znf_NFX1"/>
</dbReference>
<feature type="domain" description="RING-type" evidence="10">
    <location>
        <begin position="75"/>
        <end position="138"/>
    </location>
</feature>
<keyword evidence="12" id="KW-1185">Reference proteome</keyword>
<dbReference type="PROSITE" id="PS50016">
    <property type="entry name" value="ZF_PHD_2"/>
    <property type="match status" value="1"/>
</dbReference>
<proteinExistence type="inferred from homology"/>
<accession>A0ABN8B9F1</accession>
<evidence type="ECO:0000256" key="1">
    <source>
        <dbReference type="ARBA" id="ARBA00007269"/>
    </source>
</evidence>
<dbReference type="CDD" id="cd16697">
    <property type="entry name" value="RING-CH-C4HC3_NFXL1"/>
    <property type="match status" value="1"/>
</dbReference>
<keyword evidence="3" id="KW-0677">Repeat</keyword>
<evidence type="ECO:0000256" key="2">
    <source>
        <dbReference type="ARBA" id="ARBA00022723"/>
    </source>
</evidence>
<evidence type="ECO:0000313" key="11">
    <source>
        <dbReference type="EMBL" id="CAH0403107.1"/>
    </source>
</evidence>
<keyword evidence="8" id="KW-0472">Membrane</keyword>
<dbReference type="PANTHER" id="PTHR12360">
    <property type="entry name" value="NUCLEAR TRANSCRIPTION FACTOR, X-BOX BINDING 1 NFX1"/>
    <property type="match status" value="1"/>
</dbReference>
<dbReference type="Proteomes" id="UP001153292">
    <property type="component" value="Chromosome 22"/>
</dbReference>
<feature type="domain" description="PHD-type" evidence="9">
    <location>
        <begin position="72"/>
        <end position="140"/>
    </location>
</feature>
<evidence type="ECO:0000256" key="5">
    <source>
        <dbReference type="ARBA" id="ARBA00022833"/>
    </source>
</evidence>
<evidence type="ECO:0000259" key="10">
    <source>
        <dbReference type="PROSITE" id="PS50089"/>
    </source>
</evidence>
<dbReference type="PANTHER" id="PTHR12360:SF1">
    <property type="entry name" value="NF-X1-TYPE ZINC FINGER PROTEIN NFXL1"/>
    <property type="match status" value="1"/>
</dbReference>
<evidence type="ECO:0000256" key="7">
    <source>
        <dbReference type="SAM" id="Coils"/>
    </source>
</evidence>
<dbReference type="SMART" id="SM00438">
    <property type="entry name" value="ZnF_NFX"/>
    <property type="match status" value="11"/>
</dbReference>
<dbReference type="InterPro" id="IPR019786">
    <property type="entry name" value="Zinc_finger_PHD-type_CS"/>
</dbReference>
<evidence type="ECO:0000313" key="12">
    <source>
        <dbReference type="Proteomes" id="UP001153292"/>
    </source>
</evidence>
<feature type="coiled-coil region" evidence="7">
    <location>
        <begin position="2"/>
        <end position="29"/>
    </location>
</feature>
<name>A0ABN8B9F1_CHISP</name>
<dbReference type="EMBL" id="OU963915">
    <property type="protein sequence ID" value="CAH0403107.1"/>
    <property type="molecule type" value="Genomic_DNA"/>
</dbReference>
<evidence type="ECO:0000256" key="3">
    <source>
        <dbReference type="ARBA" id="ARBA00022737"/>
    </source>
</evidence>
<dbReference type="PROSITE" id="PS01359">
    <property type="entry name" value="ZF_PHD_1"/>
    <property type="match status" value="1"/>
</dbReference>
<dbReference type="SUPFAM" id="SSF57850">
    <property type="entry name" value="RING/U-box"/>
    <property type="match status" value="1"/>
</dbReference>
<dbReference type="Pfam" id="PF01422">
    <property type="entry name" value="zf-NF-X1"/>
    <property type="match status" value="11"/>
</dbReference>
<evidence type="ECO:0000256" key="8">
    <source>
        <dbReference type="SAM" id="Phobius"/>
    </source>
</evidence>
<keyword evidence="4 6" id="KW-0863">Zinc-finger</keyword>
<keyword evidence="8" id="KW-0812">Transmembrane</keyword>
<reference evidence="11" key="1">
    <citation type="submission" date="2021-12" db="EMBL/GenBank/DDBJ databases">
        <authorList>
            <person name="King R."/>
        </authorList>
    </citation>
    <scope>NUCLEOTIDE SEQUENCE</scope>
</reference>
<dbReference type="InterPro" id="IPR034078">
    <property type="entry name" value="NFX1_fam"/>
</dbReference>
<evidence type="ECO:0000259" key="9">
    <source>
        <dbReference type="PROSITE" id="PS50016"/>
    </source>
</evidence>
<sequence length="826" mass="93718">MARRYRDAAAKLQQNVQKHLKEMKELSSSEDEEPYESSVLDGVLHSYRCSGGDVHMLDRTRHLLEEAICGRSVTCLICLSSIKRTDAIWTCDHCYCYFHLSCIQKWANDSVSLRNEETHGSIALVVPRKIEWCCPKCRQSYGKDAIPRRYRCFCGNTDDPKNHPWLTPHTCGEVCGKRLSTGESCKHKCLLLCHPGPCPPCPQSVNGTCHCGKECKKVRCSAAKWSCGQPCRKKLLCNSHKCENVCHEGDCAPCSYVSIQSCCCGSEKTKRPCNDPSWHCEKVCNKLYTCGYHKCLKVCHSDDCGLCPNSGMRSCPCGANRKYVECPDSIETCLGTCGKKYEFCEHTCPEKCHKGHCPPCQVLIEKQCQCLAHTRMLPCSKEYKCETKCRGIRPCGKHGCSRKCCNGDCPPCEKICDKPLQCGRHKCTMVCHRGPCYPCPRESKVTCRCKESYVTVPCGREKHIKPPRCSLPCKMKYKCGHIEENKHPCHFGDCPPCKAICSKTYMKCNHQCNAVCHEYVAVVFKQVEKPATPWEITPPKTKIMTLDCPPCETPVSVICFGEHETEMQPCHSAKRSCCGRKCARPLECGNHSCSLLCHLYALNSEYPNVPYKCKQCERECTAIRPEKCLHKCAIRSCHPGSCPPCDILERIPCHCGVTELYLRCREVANATEEILSCKQQCPKNLECGHRCRNQCHSGSCQLKQVCSKKTKIYCKCGNLRKEAPCNLVRNGEVNIICDESCEAKKLAAKLEKEQEEQRLRELEEEKNRKELSEYEWKLSGKKKKYKEKKVVQHIDNRNVFQKYWILILSILVTLVGIVYMIMQASY</sequence>
<feature type="transmembrane region" description="Helical" evidence="8">
    <location>
        <begin position="803"/>
        <end position="822"/>
    </location>
</feature>
<organism evidence="11 12">
    <name type="scientific">Chilo suppressalis</name>
    <name type="common">Asiatic rice borer moth</name>
    <dbReference type="NCBI Taxonomy" id="168631"/>
    <lineage>
        <taxon>Eukaryota</taxon>
        <taxon>Metazoa</taxon>
        <taxon>Ecdysozoa</taxon>
        <taxon>Arthropoda</taxon>
        <taxon>Hexapoda</taxon>
        <taxon>Insecta</taxon>
        <taxon>Pterygota</taxon>
        <taxon>Neoptera</taxon>
        <taxon>Endopterygota</taxon>
        <taxon>Lepidoptera</taxon>
        <taxon>Glossata</taxon>
        <taxon>Ditrysia</taxon>
        <taxon>Pyraloidea</taxon>
        <taxon>Crambidae</taxon>
        <taxon>Crambinae</taxon>
        <taxon>Chilo</taxon>
    </lineage>
</organism>
<evidence type="ECO:0008006" key="13">
    <source>
        <dbReference type="Google" id="ProtNLM"/>
    </source>
</evidence>
<dbReference type="InterPro" id="IPR001841">
    <property type="entry name" value="Znf_RING"/>
</dbReference>
<keyword evidence="7" id="KW-0175">Coiled coil</keyword>
<protein>
    <recommendedName>
        <fullName evidence="13">PHD-type domain-containing protein</fullName>
    </recommendedName>
</protein>
<dbReference type="InterPro" id="IPR019787">
    <property type="entry name" value="Znf_PHD-finger"/>
</dbReference>
<comment type="similarity">
    <text evidence="1">Belongs to the NFX1 family.</text>
</comment>
<keyword evidence="2" id="KW-0479">Metal-binding</keyword>
<feature type="coiled-coil region" evidence="7">
    <location>
        <begin position="745"/>
        <end position="772"/>
    </location>
</feature>
<keyword evidence="8" id="KW-1133">Transmembrane helix</keyword>
<evidence type="ECO:0000256" key="6">
    <source>
        <dbReference type="PROSITE-ProRule" id="PRU00175"/>
    </source>
</evidence>
<gene>
    <name evidence="11" type="ORF">CHILSU_LOCUS6367</name>
</gene>
<dbReference type="PROSITE" id="PS50089">
    <property type="entry name" value="ZF_RING_2"/>
    <property type="match status" value="1"/>
</dbReference>
<keyword evidence="5" id="KW-0862">Zinc</keyword>
<dbReference type="CDD" id="cd06008">
    <property type="entry name" value="NF-X1-zinc-finger"/>
    <property type="match status" value="5"/>
</dbReference>
<evidence type="ECO:0000256" key="4">
    <source>
        <dbReference type="ARBA" id="ARBA00022771"/>
    </source>
</evidence>